<dbReference type="AlphaFoldDB" id="A0A2T3QPK1"/>
<reference evidence="2 3" key="1">
    <citation type="submission" date="2018-06" db="EMBL/GenBank/DDBJ databases">
        <authorList>
            <consortium name="Pathogen Informatics"/>
            <person name="Doyle S."/>
        </authorList>
    </citation>
    <scope>NUCLEOTIDE SEQUENCE [LARGE SCALE GENOMIC DNA]</scope>
    <source>
        <strain evidence="2 3">NCTC11647</strain>
    </source>
</reference>
<dbReference type="PANTHER" id="PTHR38013:SF1">
    <property type="entry name" value="GLYCOPROTEIN_POLYSACCHARIDE METABOLISM"/>
    <property type="match status" value="1"/>
</dbReference>
<protein>
    <submittedName>
        <fullName evidence="2">META domain</fullName>
    </submittedName>
</protein>
<name>A0A2T3QPK1_PHODM</name>
<sequence length="291" mass="31492">MTFKMKKIALASSVALSALFLQACNDAKAPEQPTSVEQPAAVSQAVDTTAKAQAMKTLDVNVIYLDRRMLPPGAELTVVLEDVSKADAPADVMATESMKPAGAPPYAVALKYDANKLAEKHRYNVRATIKMKDQLIMTSTEALDPFAADVKQPVEVKLTRVTPAHNSVEKAAEQKANASFTNTYWKLMTLDGKEAQLGAGDKELFVQFNDDGLKGFSGCNSFMGTYQAKEGKLTLGPVAATQKMCVKGMEQEGTYLKAINEMASYSVTGETLTVKNNKGHVVATFESRYMN</sequence>
<dbReference type="InterPro" id="IPR038670">
    <property type="entry name" value="HslJ-like_sf"/>
</dbReference>
<evidence type="ECO:0000259" key="1">
    <source>
        <dbReference type="Pfam" id="PF03724"/>
    </source>
</evidence>
<dbReference type="PROSITE" id="PS51257">
    <property type="entry name" value="PROKAR_LIPOPROTEIN"/>
    <property type="match status" value="1"/>
</dbReference>
<dbReference type="InterPro" id="IPR053196">
    <property type="entry name" value="Lipoprotein_YbaY-like"/>
</dbReference>
<dbReference type="InterPro" id="IPR039366">
    <property type="entry name" value="Pilotin"/>
</dbReference>
<dbReference type="Pfam" id="PF09619">
    <property type="entry name" value="YscW"/>
    <property type="match status" value="1"/>
</dbReference>
<organism evidence="2 3">
    <name type="scientific">Photobacterium damselae</name>
    <dbReference type="NCBI Taxonomy" id="38293"/>
    <lineage>
        <taxon>Bacteria</taxon>
        <taxon>Pseudomonadati</taxon>
        <taxon>Pseudomonadota</taxon>
        <taxon>Gammaproteobacteria</taxon>
        <taxon>Vibrionales</taxon>
        <taxon>Vibrionaceae</taxon>
        <taxon>Photobacterium</taxon>
    </lineage>
</organism>
<dbReference type="RefSeq" id="WP_005299984.1">
    <property type="nucleotide sequence ID" value="NZ_PYOG01000001.1"/>
</dbReference>
<evidence type="ECO:0000313" key="2">
    <source>
        <dbReference type="EMBL" id="SPY27873.1"/>
    </source>
</evidence>
<accession>A0A2T3QPK1</accession>
<dbReference type="PANTHER" id="PTHR38013">
    <property type="entry name" value="GLYCOPROTEIN/POLYSACCHARIDE METABOLISM"/>
    <property type="match status" value="1"/>
</dbReference>
<dbReference type="InterPro" id="IPR005184">
    <property type="entry name" value="DUF306_Meta_HslJ"/>
</dbReference>
<dbReference type="Proteomes" id="UP000251647">
    <property type="component" value="Unassembled WGS sequence"/>
</dbReference>
<gene>
    <name evidence="2" type="ORF">NCTC11647_00938</name>
</gene>
<feature type="domain" description="DUF306" evidence="1">
    <location>
        <begin position="178"/>
        <end position="286"/>
    </location>
</feature>
<proteinExistence type="predicted"/>
<evidence type="ECO:0000313" key="3">
    <source>
        <dbReference type="Proteomes" id="UP000251647"/>
    </source>
</evidence>
<dbReference type="EMBL" id="UATL01000001">
    <property type="protein sequence ID" value="SPY27873.1"/>
    <property type="molecule type" value="Genomic_DNA"/>
</dbReference>
<dbReference type="Gene3D" id="2.40.128.270">
    <property type="match status" value="1"/>
</dbReference>
<dbReference type="Pfam" id="PF03724">
    <property type="entry name" value="META"/>
    <property type="match status" value="1"/>
</dbReference>
<dbReference type="OrthoDB" id="5348860at2"/>